<dbReference type="GO" id="GO:0005886">
    <property type="term" value="C:plasma membrane"/>
    <property type="evidence" value="ECO:0007669"/>
    <property type="project" value="TreeGrafter"/>
</dbReference>
<evidence type="ECO:0000256" key="1">
    <source>
        <dbReference type="ARBA" id="ARBA00004127"/>
    </source>
</evidence>
<keyword evidence="4 6" id="KW-1133">Transmembrane helix</keyword>
<dbReference type="InterPro" id="IPR050911">
    <property type="entry name" value="DRAM/TMEM150_Autophagy_Mod"/>
</dbReference>
<keyword evidence="5 6" id="KW-0472">Membrane</keyword>
<evidence type="ECO:0000256" key="5">
    <source>
        <dbReference type="ARBA" id="ARBA00023136"/>
    </source>
</evidence>
<evidence type="ECO:0000256" key="3">
    <source>
        <dbReference type="ARBA" id="ARBA00022692"/>
    </source>
</evidence>
<reference evidence="8" key="1">
    <citation type="submission" date="2020-03" db="EMBL/GenBank/DDBJ databases">
        <authorList>
            <person name="Weist P."/>
        </authorList>
    </citation>
    <scope>NUCLEOTIDE SEQUENCE</scope>
</reference>
<dbReference type="GO" id="GO:0072659">
    <property type="term" value="P:protein localization to plasma membrane"/>
    <property type="evidence" value="ECO:0007669"/>
    <property type="project" value="TreeGrafter"/>
</dbReference>
<evidence type="ECO:0000256" key="2">
    <source>
        <dbReference type="ARBA" id="ARBA00006565"/>
    </source>
</evidence>
<evidence type="ECO:0000256" key="6">
    <source>
        <dbReference type="SAM" id="Phobius"/>
    </source>
</evidence>
<organism evidence="8 9">
    <name type="scientific">Pleuronectes platessa</name>
    <name type="common">European plaice</name>
    <dbReference type="NCBI Taxonomy" id="8262"/>
    <lineage>
        <taxon>Eukaryota</taxon>
        <taxon>Metazoa</taxon>
        <taxon>Chordata</taxon>
        <taxon>Craniata</taxon>
        <taxon>Vertebrata</taxon>
        <taxon>Euteleostomi</taxon>
        <taxon>Actinopterygii</taxon>
        <taxon>Neopterygii</taxon>
        <taxon>Teleostei</taxon>
        <taxon>Neoteleostei</taxon>
        <taxon>Acanthomorphata</taxon>
        <taxon>Carangaria</taxon>
        <taxon>Pleuronectiformes</taxon>
        <taxon>Pleuronectoidei</taxon>
        <taxon>Pleuronectidae</taxon>
        <taxon>Pleuronectes</taxon>
    </lineage>
</organism>
<comment type="subcellular location">
    <subcellularLocation>
        <location evidence="1">Endomembrane system</location>
        <topology evidence="1">Multi-pass membrane protein</topology>
    </subcellularLocation>
</comment>
<feature type="transmembrane region" description="Helical" evidence="6">
    <location>
        <begin position="216"/>
        <end position="235"/>
    </location>
</feature>
<dbReference type="EMBL" id="CADEAL010004304">
    <property type="protein sequence ID" value="CAB1456602.1"/>
    <property type="molecule type" value="Genomic_DNA"/>
</dbReference>
<feature type="transmembrane region" description="Helical" evidence="6">
    <location>
        <begin position="103"/>
        <end position="122"/>
    </location>
</feature>
<dbReference type="GO" id="GO:0012505">
    <property type="term" value="C:endomembrane system"/>
    <property type="evidence" value="ECO:0007669"/>
    <property type="project" value="UniProtKB-SubCell"/>
</dbReference>
<proteinExistence type="inferred from homology"/>
<feature type="transmembrane region" description="Helical" evidence="6">
    <location>
        <begin position="70"/>
        <end position="91"/>
    </location>
</feature>
<comment type="caution">
    <text evidence="8">The sequence shown here is derived from an EMBL/GenBank/DDBJ whole genome shotgun (WGS) entry which is preliminary data.</text>
</comment>
<dbReference type="Pfam" id="PF10277">
    <property type="entry name" value="Frag1"/>
    <property type="match status" value="1"/>
</dbReference>
<accession>A0A9N7ZB71</accession>
<name>A0A9N7ZB71_PLEPL</name>
<gene>
    <name evidence="8" type="ORF">PLEPLA_LOCUS44387</name>
</gene>
<sequence length="248" mass="27675">MVLWIILPIALSLVSFIGTWSVYGLAFSNEHVCSLSDWEGGNVCTGDNSTGCCRVPTISSSGTLLPENSLFTATINAASILFLLFCIFHHAHVMEKHTCHSMLSKFALVFGAVASMGAFAAGNCNPGYLSLLHYFGAATSFICICFYTILLTVLTKKCVLTGYEKVLYPFRITSTVIQAIVTLCYLILFPQSDYFYVHLAAIFEWMISANLELFEFSYAVEFYFFSSFMLSNLLNKREEEKPLMMTMP</sequence>
<evidence type="ECO:0000256" key="4">
    <source>
        <dbReference type="ARBA" id="ARBA00022989"/>
    </source>
</evidence>
<keyword evidence="9" id="KW-1185">Reference proteome</keyword>
<dbReference type="Proteomes" id="UP001153269">
    <property type="component" value="Unassembled WGS sequence"/>
</dbReference>
<keyword evidence="3 6" id="KW-0812">Transmembrane</keyword>
<feature type="transmembrane region" description="Helical" evidence="6">
    <location>
        <begin position="166"/>
        <end position="188"/>
    </location>
</feature>
<feature type="domain" description="CWH43-like N-terminal" evidence="7">
    <location>
        <begin position="4"/>
        <end position="223"/>
    </location>
</feature>
<dbReference type="AlphaFoldDB" id="A0A9N7ZB71"/>
<comment type="similarity">
    <text evidence="2">Belongs to the DRAM/TMEM150 family.</text>
</comment>
<evidence type="ECO:0000313" key="8">
    <source>
        <dbReference type="EMBL" id="CAB1456602.1"/>
    </source>
</evidence>
<dbReference type="PANTHER" id="PTHR21324:SF13">
    <property type="entry name" value="SI:DKEY-228D14.5"/>
    <property type="match status" value="1"/>
</dbReference>
<dbReference type="InterPro" id="IPR019402">
    <property type="entry name" value="CWH43_N"/>
</dbReference>
<evidence type="ECO:0000313" key="9">
    <source>
        <dbReference type="Proteomes" id="UP001153269"/>
    </source>
</evidence>
<protein>
    <recommendedName>
        <fullName evidence="7">CWH43-like N-terminal domain-containing protein</fullName>
    </recommendedName>
</protein>
<feature type="transmembrane region" description="Helical" evidence="6">
    <location>
        <begin position="134"/>
        <end position="154"/>
    </location>
</feature>
<dbReference type="PANTHER" id="PTHR21324">
    <property type="entry name" value="FASTING-INDUCIBLE INTEGRAL MEMBRANE PROTEIN TM6P1-RELATED"/>
    <property type="match status" value="1"/>
</dbReference>
<evidence type="ECO:0000259" key="7">
    <source>
        <dbReference type="Pfam" id="PF10277"/>
    </source>
</evidence>